<dbReference type="PANTHER" id="PTHR35446">
    <property type="entry name" value="SI:CH211-175M2.5"/>
    <property type="match status" value="1"/>
</dbReference>
<proteinExistence type="predicted"/>
<protein>
    <submittedName>
        <fullName evidence="2">Unannotated protein</fullName>
    </submittedName>
</protein>
<dbReference type="EMBL" id="CAFBOS010000026">
    <property type="protein sequence ID" value="CAB4985354.1"/>
    <property type="molecule type" value="Genomic_DNA"/>
</dbReference>
<feature type="domain" description="Carboxymuconolactone decarboxylase-like" evidence="1">
    <location>
        <begin position="40"/>
        <end position="123"/>
    </location>
</feature>
<dbReference type="InterPro" id="IPR003779">
    <property type="entry name" value="CMD-like"/>
</dbReference>
<dbReference type="GO" id="GO:0051920">
    <property type="term" value="F:peroxiredoxin activity"/>
    <property type="evidence" value="ECO:0007669"/>
    <property type="project" value="InterPro"/>
</dbReference>
<gene>
    <name evidence="2" type="ORF">UFOPK2754_02062</name>
    <name evidence="3" type="ORF">UFOPK3543_01611</name>
    <name evidence="4" type="ORF">UFOPK3967_00641</name>
</gene>
<accession>A0A6J6U5V1</accession>
<dbReference type="EMBL" id="CAFBMH010000057">
    <property type="protein sequence ID" value="CAB4912631.1"/>
    <property type="molecule type" value="Genomic_DNA"/>
</dbReference>
<dbReference type="Pfam" id="PF02627">
    <property type="entry name" value="CMD"/>
    <property type="match status" value="1"/>
</dbReference>
<dbReference type="EMBL" id="CAEZYR010000081">
    <property type="protein sequence ID" value="CAB4755350.1"/>
    <property type="molecule type" value="Genomic_DNA"/>
</dbReference>
<name>A0A6J6U5V1_9ZZZZ</name>
<dbReference type="AlphaFoldDB" id="A0A6J6U5V1"/>
<evidence type="ECO:0000259" key="1">
    <source>
        <dbReference type="Pfam" id="PF02627"/>
    </source>
</evidence>
<dbReference type="Gene3D" id="1.20.1290.10">
    <property type="entry name" value="AhpD-like"/>
    <property type="match status" value="1"/>
</dbReference>
<evidence type="ECO:0000313" key="4">
    <source>
        <dbReference type="EMBL" id="CAB4985354.1"/>
    </source>
</evidence>
<evidence type="ECO:0000313" key="2">
    <source>
        <dbReference type="EMBL" id="CAB4755350.1"/>
    </source>
</evidence>
<reference evidence="2" key="1">
    <citation type="submission" date="2020-05" db="EMBL/GenBank/DDBJ databases">
        <authorList>
            <person name="Chiriac C."/>
            <person name="Salcher M."/>
            <person name="Ghai R."/>
            <person name="Kavagutti S V."/>
        </authorList>
    </citation>
    <scope>NUCLEOTIDE SEQUENCE</scope>
</reference>
<organism evidence="2">
    <name type="scientific">freshwater metagenome</name>
    <dbReference type="NCBI Taxonomy" id="449393"/>
    <lineage>
        <taxon>unclassified sequences</taxon>
        <taxon>metagenomes</taxon>
        <taxon>ecological metagenomes</taxon>
    </lineage>
</organism>
<dbReference type="InterPro" id="IPR029032">
    <property type="entry name" value="AhpD-like"/>
</dbReference>
<evidence type="ECO:0000313" key="3">
    <source>
        <dbReference type="EMBL" id="CAB4912631.1"/>
    </source>
</evidence>
<sequence length="251" mass="28435">MAHVDPRDRGDLPEFEDYFSYLDDHAGYVPNAFLTMARLPGLFHGYMSFSKALGELQGVSVEMKVLMSHIASSAYGCRFCEAHTAHTGVMRGVADERIEKVWEFESSDLFDQSERAALRLARDMGQVPNQVTQQHFDDLREWFTDDQIVEMVAAVSLFGFWNRWNDTMATDLEVPIVKVADALLAGRGWSPGKHRVMETAPDPNRYTLPNPGGYTDAQWRQRQAYWDDHRPTITKPDGTVIHPDGTIIAPD</sequence>
<dbReference type="SUPFAM" id="SSF69118">
    <property type="entry name" value="AhpD-like"/>
    <property type="match status" value="1"/>
</dbReference>
<dbReference type="PANTHER" id="PTHR35446:SF2">
    <property type="entry name" value="CARBOXYMUCONOLACTONE DECARBOXYLASE-LIKE DOMAIN-CONTAINING PROTEIN"/>
    <property type="match status" value="1"/>
</dbReference>